<dbReference type="SUPFAM" id="SSF88713">
    <property type="entry name" value="Glycoside hydrolase/deacetylase"/>
    <property type="match status" value="1"/>
</dbReference>
<dbReference type="CDD" id="cd10936">
    <property type="entry name" value="CE4_DAC2"/>
    <property type="match status" value="1"/>
</dbReference>
<gene>
    <name evidence="2" type="ORF">METZ01_LOCUS134251</name>
</gene>
<sequence length="275" mass="31129">MPSKQNSIQIYVIIALTAVLLILAVRLLLLHRELQEMKKEFFSEYMEEILEEKSIAGELNIIIDDFGYRNDEVSDGFLSLGANLTFAVIPGHKYSRSFAKKAFEKGYEVIVHMPMESHVSSSGEEEFVLNTDMTSSEIESRMENVITHLPQAVGMNNHQGSKATENKRVMNVVGSVLKKYEKYFIDSRTTPESIAESMMMSLGVHTANRDVFLDNEADQYLINKQLDQLISTAQHKGSAIGVGHARPMTLQVLQKRIPELKKAGFQFKFVSSRYK</sequence>
<dbReference type="GO" id="GO:0005975">
    <property type="term" value="P:carbohydrate metabolic process"/>
    <property type="evidence" value="ECO:0007669"/>
    <property type="project" value="InterPro"/>
</dbReference>
<organism evidence="2">
    <name type="scientific">marine metagenome</name>
    <dbReference type="NCBI Taxonomy" id="408172"/>
    <lineage>
        <taxon>unclassified sequences</taxon>
        <taxon>metagenomes</taxon>
        <taxon>ecological metagenomes</taxon>
    </lineage>
</organism>
<evidence type="ECO:0008006" key="3">
    <source>
        <dbReference type="Google" id="ProtNLM"/>
    </source>
</evidence>
<feature type="transmembrane region" description="Helical" evidence="1">
    <location>
        <begin position="6"/>
        <end position="29"/>
    </location>
</feature>
<evidence type="ECO:0000256" key="1">
    <source>
        <dbReference type="SAM" id="Phobius"/>
    </source>
</evidence>
<accession>A0A381YY60</accession>
<keyword evidence="1" id="KW-1133">Transmembrane helix</keyword>
<dbReference type="Pfam" id="PF04748">
    <property type="entry name" value="Polysacc_deac_2"/>
    <property type="match status" value="1"/>
</dbReference>
<dbReference type="AlphaFoldDB" id="A0A381YY60"/>
<dbReference type="EMBL" id="UINC01019245">
    <property type="protein sequence ID" value="SVA81397.1"/>
    <property type="molecule type" value="Genomic_DNA"/>
</dbReference>
<proteinExistence type="predicted"/>
<protein>
    <recommendedName>
        <fullName evidence="3">Divergent polysaccharide deacetylase family protein</fullName>
    </recommendedName>
</protein>
<keyword evidence="1" id="KW-0812">Transmembrane</keyword>
<dbReference type="Gene3D" id="3.20.20.370">
    <property type="entry name" value="Glycoside hydrolase/deacetylase"/>
    <property type="match status" value="1"/>
</dbReference>
<dbReference type="InterPro" id="IPR006837">
    <property type="entry name" value="Divergent_DAC"/>
</dbReference>
<dbReference type="PANTHER" id="PTHR30105:SF2">
    <property type="entry name" value="DIVERGENT POLYSACCHARIDE DEACETYLASE SUPERFAMILY"/>
    <property type="match status" value="1"/>
</dbReference>
<evidence type="ECO:0000313" key="2">
    <source>
        <dbReference type="EMBL" id="SVA81397.1"/>
    </source>
</evidence>
<keyword evidence="1" id="KW-0472">Membrane</keyword>
<reference evidence="2" key="1">
    <citation type="submission" date="2018-05" db="EMBL/GenBank/DDBJ databases">
        <authorList>
            <person name="Lanie J.A."/>
            <person name="Ng W.-L."/>
            <person name="Kazmierczak K.M."/>
            <person name="Andrzejewski T.M."/>
            <person name="Davidsen T.M."/>
            <person name="Wayne K.J."/>
            <person name="Tettelin H."/>
            <person name="Glass J.I."/>
            <person name="Rusch D."/>
            <person name="Podicherti R."/>
            <person name="Tsui H.-C.T."/>
            <person name="Winkler M.E."/>
        </authorList>
    </citation>
    <scope>NUCLEOTIDE SEQUENCE</scope>
</reference>
<dbReference type="InterPro" id="IPR011330">
    <property type="entry name" value="Glyco_hydro/deAcase_b/a-brl"/>
</dbReference>
<name>A0A381YY60_9ZZZZ</name>
<dbReference type="PANTHER" id="PTHR30105">
    <property type="entry name" value="UNCHARACTERIZED YIBQ-RELATED"/>
    <property type="match status" value="1"/>
</dbReference>